<name>A0A917WVG1_9BACI</name>
<dbReference type="Pfam" id="PF13384">
    <property type="entry name" value="HTH_23"/>
    <property type="match status" value="1"/>
</dbReference>
<protein>
    <recommendedName>
        <fullName evidence="2">Integrase catalytic domain-containing protein</fullName>
    </recommendedName>
</protein>
<evidence type="ECO:0000313" key="3">
    <source>
        <dbReference type="EMBL" id="GGM31817.1"/>
    </source>
</evidence>
<dbReference type="InterPro" id="IPR009057">
    <property type="entry name" value="Homeodomain-like_sf"/>
</dbReference>
<evidence type="ECO:0000256" key="1">
    <source>
        <dbReference type="ARBA" id="ARBA00009277"/>
    </source>
</evidence>
<dbReference type="NCBIfam" id="NF033546">
    <property type="entry name" value="transpos_IS21"/>
    <property type="match status" value="1"/>
</dbReference>
<dbReference type="InterPro" id="IPR012337">
    <property type="entry name" value="RNaseH-like_sf"/>
</dbReference>
<dbReference type="EMBL" id="BMLG01000008">
    <property type="protein sequence ID" value="GGM31817.1"/>
    <property type="molecule type" value="Genomic_DNA"/>
</dbReference>
<accession>A0A917WVG1</accession>
<dbReference type="PANTHER" id="PTHR35004">
    <property type="entry name" value="TRANSPOSASE RV3428C-RELATED"/>
    <property type="match status" value="1"/>
</dbReference>
<dbReference type="GO" id="GO:0015074">
    <property type="term" value="P:DNA integration"/>
    <property type="evidence" value="ECO:0007669"/>
    <property type="project" value="InterPro"/>
</dbReference>
<evidence type="ECO:0000313" key="4">
    <source>
        <dbReference type="Proteomes" id="UP000618460"/>
    </source>
</evidence>
<reference evidence="3" key="2">
    <citation type="submission" date="2020-09" db="EMBL/GenBank/DDBJ databases">
        <authorList>
            <person name="Sun Q."/>
            <person name="Zhou Y."/>
        </authorList>
    </citation>
    <scope>NUCLEOTIDE SEQUENCE</scope>
    <source>
        <strain evidence="3">CGMCC 1.6333</strain>
    </source>
</reference>
<dbReference type="AlphaFoldDB" id="A0A917WVG1"/>
<dbReference type="InterPro" id="IPR036388">
    <property type="entry name" value="WH-like_DNA-bd_sf"/>
</dbReference>
<sequence>MTLDETKYTEILEFVLNGKPYREIADSVGVSKNTVTNLIKRLRETGSIFPSTTKQSIYDPVIKEIQEHIIYFLRLRRSTYNLRHKIKLSNKEIYLLLLAKGYNISFTKVKELIKLGKNVIKESYLNIVHLPGEAVEFDWGTIRVQIGDNPKATKVSLAVFSFPYSNYKMAYVLPNGNSESFVIAFKQFINDMNGVPPKLVLDNMRIARIFSSAKDSDVKLTTLFEDLSSHYKFNVSFCSPHCPNQKGNVENNVGILKKQFEQSYINSFDSMEELQEYVDNITRELNIRKHPRKNDKCENLINHERNRLIALPKHEYIYYHRKVGKVSNNCMLRFKNNQYSIPEMFKGEKVLIKYNDKTIYIITKDGKDVIAKYANNKQKGKRKHRVWYIINKLKGKSNGLLDSEEYKAMSKPEKLLLTKVFKSNSDDFLAFLEKIKHKPRNLIRKFVYKNKYTLEYFSSEQLMHEILKI</sequence>
<dbReference type="SUPFAM" id="SSF53098">
    <property type="entry name" value="Ribonuclease H-like"/>
    <property type="match status" value="1"/>
</dbReference>
<dbReference type="GO" id="GO:0003676">
    <property type="term" value="F:nucleic acid binding"/>
    <property type="evidence" value="ECO:0007669"/>
    <property type="project" value="InterPro"/>
</dbReference>
<comment type="caution">
    <text evidence="3">The sequence shown here is derived from an EMBL/GenBank/DDBJ whole genome shotgun (WGS) entry which is preliminary data.</text>
</comment>
<dbReference type="Pfam" id="PF22483">
    <property type="entry name" value="Mu-transpos_C_2"/>
    <property type="match status" value="1"/>
</dbReference>
<keyword evidence="4" id="KW-1185">Reference proteome</keyword>
<proteinExistence type="inferred from homology"/>
<dbReference type="Gene3D" id="1.10.10.10">
    <property type="entry name" value="Winged helix-like DNA-binding domain superfamily/Winged helix DNA-binding domain"/>
    <property type="match status" value="1"/>
</dbReference>
<dbReference type="PROSITE" id="PS50994">
    <property type="entry name" value="INTEGRASE"/>
    <property type="match status" value="1"/>
</dbReference>
<reference evidence="3" key="1">
    <citation type="journal article" date="2014" name="Int. J. Syst. Evol. Microbiol.">
        <title>Complete genome sequence of Corynebacterium casei LMG S-19264T (=DSM 44701T), isolated from a smear-ripened cheese.</title>
        <authorList>
            <consortium name="US DOE Joint Genome Institute (JGI-PGF)"/>
            <person name="Walter F."/>
            <person name="Albersmeier A."/>
            <person name="Kalinowski J."/>
            <person name="Ruckert C."/>
        </authorList>
    </citation>
    <scope>NUCLEOTIDE SEQUENCE</scope>
    <source>
        <strain evidence="3">CGMCC 1.6333</strain>
    </source>
</reference>
<gene>
    <name evidence="3" type="ORF">GCM10011351_17540</name>
</gene>
<dbReference type="InterPro" id="IPR001584">
    <property type="entry name" value="Integrase_cat-core"/>
</dbReference>
<comment type="similarity">
    <text evidence="1">Belongs to the transposase IS21/IS408/IS1162 family.</text>
</comment>
<dbReference type="InterPro" id="IPR054353">
    <property type="entry name" value="IstA-like_C"/>
</dbReference>
<dbReference type="OrthoDB" id="92877at2"/>
<dbReference type="Proteomes" id="UP000618460">
    <property type="component" value="Unassembled WGS sequence"/>
</dbReference>
<organism evidence="3 4">
    <name type="scientific">Paraliobacillus quinghaiensis</name>
    <dbReference type="NCBI Taxonomy" id="470815"/>
    <lineage>
        <taxon>Bacteria</taxon>
        <taxon>Bacillati</taxon>
        <taxon>Bacillota</taxon>
        <taxon>Bacilli</taxon>
        <taxon>Bacillales</taxon>
        <taxon>Bacillaceae</taxon>
        <taxon>Paraliobacillus</taxon>
    </lineage>
</organism>
<feature type="domain" description="Integrase catalytic" evidence="2">
    <location>
        <begin position="127"/>
        <end position="306"/>
    </location>
</feature>
<dbReference type="SUPFAM" id="SSF46689">
    <property type="entry name" value="Homeodomain-like"/>
    <property type="match status" value="1"/>
</dbReference>
<dbReference type="InterPro" id="IPR036397">
    <property type="entry name" value="RNaseH_sf"/>
</dbReference>
<evidence type="ECO:0000259" key="2">
    <source>
        <dbReference type="PROSITE" id="PS50994"/>
    </source>
</evidence>
<dbReference type="RefSeq" id="WP_117155045.1">
    <property type="nucleotide sequence ID" value="NZ_BMLG01000008.1"/>
</dbReference>
<dbReference type="Gene3D" id="3.30.420.10">
    <property type="entry name" value="Ribonuclease H-like superfamily/Ribonuclease H"/>
    <property type="match status" value="1"/>
</dbReference>